<dbReference type="PANTHER" id="PTHR43537">
    <property type="entry name" value="TRANSCRIPTIONAL REGULATOR, GNTR FAMILY"/>
    <property type="match status" value="1"/>
</dbReference>
<dbReference type="Pfam" id="PF07729">
    <property type="entry name" value="FCD"/>
    <property type="match status" value="1"/>
</dbReference>
<keyword evidence="1" id="KW-0805">Transcription regulation</keyword>
<dbReference type="InterPro" id="IPR008920">
    <property type="entry name" value="TF_FadR/GntR_C"/>
</dbReference>
<dbReference type="AlphaFoldDB" id="A0A9X2HTT8"/>
<reference evidence="6" key="1">
    <citation type="submission" date="2022-05" db="EMBL/GenBank/DDBJ databases">
        <title>Sphingomonas sp. strain RP10 Genome sequencing and assembly.</title>
        <authorList>
            <person name="Kim I."/>
        </authorList>
    </citation>
    <scope>NUCLEOTIDE SEQUENCE</scope>
    <source>
        <strain evidence="6">RP10</strain>
    </source>
</reference>
<dbReference type="RefSeq" id="WP_254288265.1">
    <property type="nucleotide sequence ID" value="NZ_JAMLDY010000005.1"/>
</dbReference>
<keyword evidence="3" id="KW-0804">Transcription</keyword>
<organism evidence="6 7">
    <name type="scientific">Sphingomonas liriopis</name>
    <dbReference type="NCBI Taxonomy" id="2949094"/>
    <lineage>
        <taxon>Bacteria</taxon>
        <taxon>Pseudomonadati</taxon>
        <taxon>Pseudomonadota</taxon>
        <taxon>Alphaproteobacteria</taxon>
        <taxon>Sphingomonadales</taxon>
        <taxon>Sphingomonadaceae</taxon>
        <taxon>Sphingomonas</taxon>
    </lineage>
</organism>
<dbReference type="GO" id="GO:0003700">
    <property type="term" value="F:DNA-binding transcription factor activity"/>
    <property type="evidence" value="ECO:0007669"/>
    <property type="project" value="InterPro"/>
</dbReference>
<dbReference type="SMART" id="SM00895">
    <property type="entry name" value="FCD"/>
    <property type="match status" value="1"/>
</dbReference>
<feature type="compositionally biased region" description="Basic residues" evidence="4">
    <location>
        <begin position="242"/>
        <end position="254"/>
    </location>
</feature>
<dbReference type="InterPro" id="IPR000524">
    <property type="entry name" value="Tscrpt_reg_HTH_GntR"/>
</dbReference>
<dbReference type="SMART" id="SM00345">
    <property type="entry name" value="HTH_GNTR"/>
    <property type="match status" value="1"/>
</dbReference>
<dbReference type="InterPro" id="IPR011711">
    <property type="entry name" value="GntR_C"/>
</dbReference>
<dbReference type="EMBL" id="JAMLDY010000005">
    <property type="protein sequence ID" value="MCP3734256.1"/>
    <property type="molecule type" value="Genomic_DNA"/>
</dbReference>
<dbReference type="SUPFAM" id="SSF48008">
    <property type="entry name" value="GntR ligand-binding domain-like"/>
    <property type="match status" value="1"/>
</dbReference>
<evidence type="ECO:0000256" key="4">
    <source>
        <dbReference type="SAM" id="MobiDB-lite"/>
    </source>
</evidence>
<accession>A0A9X2HTT8</accession>
<dbReference type="PRINTS" id="PR00035">
    <property type="entry name" value="HTHGNTR"/>
</dbReference>
<proteinExistence type="predicted"/>
<dbReference type="Pfam" id="PF00392">
    <property type="entry name" value="GntR"/>
    <property type="match status" value="1"/>
</dbReference>
<gene>
    <name evidence="6" type="ORF">M9979_05115</name>
</gene>
<dbReference type="Proteomes" id="UP001139486">
    <property type="component" value="Unassembled WGS sequence"/>
</dbReference>
<comment type="caution">
    <text evidence="6">The sequence shown here is derived from an EMBL/GenBank/DDBJ whole genome shotgun (WGS) entry which is preliminary data.</text>
</comment>
<sequence>MSTRVEAVTLKLRQMIVARELAPGSRVPERDLAEAFGVSRTPVRVALGILEAEGLVAGEANRGFVVSEFSIEDVLSAFDVRGALEGLAARTAVERGIGRDALDRLSECVAEGERLVASGLCGPDDMRRWSLANGTFHDTIIAAAGLGTLEKVYAFMTRMPLVAPVAILFTNDRQDDAQARMVEAHGDHVHILAALERGEGARAEYLMREHAYRSREQLGRLLRSGRSPVADAPPADDAVSPSKRRRSKKSLHVE</sequence>
<evidence type="ECO:0000256" key="2">
    <source>
        <dbReference type="ARBA" id="ARBA00023125"/>
    </source>
</evidence>
<evidence type="ECO:0000313" key="7">
    <source>
        <dbReference type="Proteomes" id="UP001139486"/>
    </source>
</evidence>
<keyword evidence="2" id="KW-0238">DNA-binding</keyword>
<evidence type="ECO:0000256" key="3">
    <source>
        <dbReference type="ARBA" id="ARBA00023163"/>
    </source>
</evidence>
<dbReference type="CDD" id="cd07377">
    <property type="entry name" value="WHTH_GntR"/>
    <property type="match status" value="1"/>
</dbReference>
<dbReference type="SUPFAM" id="SSF46785">
    <property type="entry name" value="Winged helix' DNA-binding domain"/>
    <property type="match status" value="1"/>
</dbReference>
<dbReference type="Gene3D" id="1.10.10.10">
    <property type="entry name" value="Winged helix-like DNA-binding domain superfamily/Winged helix DNA-binding domain"/>
    <property type="match status" value="1"/>
</dbReference>
<feature type="region of interest" description="Disordered" evidence="4">
    <location>
        <begin position="222"/>
        <end position="254"/>
    </location>
</feature>
<protein>
    <submittedName>
        <fullName evidence="6">GntR family transcriptional regulator</fullName>
    </submittedName>
</protein>
<dbReference type="PANTHER" id="PTHR43537:SF51">
    <property type="entry name" value="HTH-TYPE TRANSCRIPTIONAL REGULATOR LGOR-RELATED"/>
    <property type="match status" value="1"/>
</dbReference>
<evidence type="ECO:0000256" key="1">
    <source>
        <dbReference type="ARBA" id="ARBA00023015"/>
    </source>
</evidence>
<evidence type="ECO:0000259" key="5">
    <source>
        <dbReference type="PROSITE" id="PS50949"/>
    </source>
</evidence>
<dbReference type="PROSITE" id="PS50949">
    <property type="entry name" value="HTH_GNTR"/>
    <property type="match status" value="1"/>
</dbReference>
<dbReference type="InterPro" id="IPR036388">
    <property type="entry name" value="WH-like_DNA-bd_sf"/>
</dbReference>
<feature type="compositionally biased region" description="Low complexity" evidence="4">
    <location>
        <begin position="227"/>
        <end position="241"/>
    </location>
</feature>
<dbReference type="InterPro" id="IPR036390">
    <property type="entry name" value="WH_DNA-bd_sf"/>
</dbReference>
<name>A0A9X2HTT8_9SPHN</name>
<dbReference type="GO" id="GO:0003677">
    <property type="term" value="F:DNA binding"/>
    <property type="evidence" value="ECO:0007669"/>
    <property type="project" value="UniProtKB-KW"/>
</dbReference>
<keyword evidence="7" id="KW-1185">Reference proteome</keyword>
<feature type="domain" description="HTH gntR-type" evidence="5">
    <location>
        <begin position="2"/>
        <end position="69"/>
    </location>
</feature>
<evidence type="ECO:0000313" key="6">
    <source>
        <dbReference type="EMBL" id="MCP3734256.1"/>
    </source>
</evidence>
<dbReference type="Gene3D" id="1.20.120.530">
    <property type="entry name" value="GntR ligand-binding domain-like"/>
    <property type="match status" value="1"/>
</dbReference>